<reference evidence="1" key="1">
    <citation type="submission" date="2014-09" db="EMBL/GenBank/DDBJ databases">
        <authorList>
            <person name="Magalhaes I.L.F."/>
            <person name="Oliveira U."/>
            <person name="Santos F.R."/>
            <person name="Vidigal T.H.D.A."/>
            <person name="Brescovit A.D."/>
            <person name="Santos A.J."/>
        </authorList>
    </citation>
    <scope>NUCLEOTIDE SEQUENCE</scope>
    <source>
        <tissue evidence="1">Shoot tissue taken approximately 20 cm above the soil surface</tissue>
    </source>
</reference>
<reference evidence="1" key="2">
    <citation type="journal article" date="2015" name="Data Brief">
        <title>Shoot transcriptome of the giant reed, Arundo donax.</title>
        <authorList>
            <person name="Barrero R.A."/>
            <person name="Guerrero F.D."/>
            <person name="Moolhuijzen P."/>
            <person name="Goolsby J.A."/>
            <person name="Tidwell J."/>
            <person name="Bellgard S.E."/>
            <person name="Bellgard M.I."/>
        </authorList>
    </citation>
    <scope>NUCLEOTIDE SEQUENCE</scope>
    <source>
        <tissue evidence="1">Shoot tissue taken approximately 20 cm above the soil surface</tissue>
    </source>
</reference>
<sequence>MGYVHMLFGGKVVEIRSKYVEKSILKRNALIYWLFTGNWWRNQEIRIECSSFNQNTSYSFLASCSITKSTRCAVILFYTHGISSGAFLN</sequence>
<evidence type="ECO:0000313" key="1">
    <source>
        <dbReference type="EMBL" id="JAD22837.1"/>
    </source>
</evidence>
<organism evidence="1">
    <name type="scientific">Arundo donax</name>
    <name type="common">Giant reed</name>
    <name type="synonym">Donax arundinaceus</name>
    <dbReference type="NCBI Taxonomy" id="35708"/>
    <lineage>
        <taxon>Eukaryota</taxon>
        <taxon>Viridiplantae</taxon>
        <taxon>Streptophyta</taxon>
        <taxon>Embryophyta</taxon>
        <taxon>Tracheophyta</taxon>
        <taxon>Spermatophyta</taxon>
        <taxon>Magnoliopsida</taxon>
        <taxon>Liliopsida</taxon>
        <taxon>Poales</taxon>
        <taxon>Poaceae</taxon>
        <taxon>PACMAD clade</taxon>
        <taxon>Arundinoideae</taxon>
        <taxon>Arundineae</taxon>
        <taxon>Arundo</taxon>
    </lineage>
</organism>
<name>A0A0A8YJS6_ARUDO</name>
<proteinExistence type="predicted"/>
<dbReference type="AlphaFoldDB" id="A0A0A8YJS6"/>
<accession>A0A0A8YJS6</accession>
<protein>
    <submittedName>
        <fullName evidence="1">Uncharacterized protein</fullName>
    </submittedName>
</protein>
<dbReference type="EMBL" id="GBRH01275058">
    <property type="protein sequence ID" value="JAD22837.1"/>
    <property type="molecule type" value="Transcribed_RNA"/>
</dbReference>